<evidence type="ECO:0000313" key="1">
    <source>
        <dbReference type="EMBL" id="SDI68819.1"/>
    </source>
</evidence>
<dbReference type="GO" id="GO:0003677">
    <property type="term" value="F:DNA binding"/>
    <property type="evidence" value="ECO:0007669"/>
    <property type="project" value="InterPro"/>
</dbReference>
<dbReference type="Gene3D" id="1.10.10.60">
    <property type="entry name" value="Homeodomain-like"/>
    <property type="match status" value="1"/>
</dbReference>
<proteinExistence type="predicted"/>
<evidence type="ECO:0000313" key="2">
    <source>
        <dbReference type="Proteomes" id="UP000183263"/>
    </source>
</evidence>
<gene>
    <name evidence="1" type="ORF">SAMN05444695_1102</name>
</gene>
<protein>
    <submittedName>
        <fullName evidence="1">Transposase</fullName>
    </submittedName>
</protein>
<dbReference type="Proteomes" id="UP000183263">
    <property type="component" value="Unassembled WGS sequence"/>
</dbReference>
<dbReference type="InterPro" id="IPR002514">
    <property type="entry name" value="Transposase_8"/>
</dbReference>
<dbReference type="GO" id="GO:0004803">
    <property type="term" value="F:transposase activity"/>
    <property type="evidence" value="ECO:0007669"/>
    <property type="project" value="InterPro"/>
</dbReference>
<dbReference type="AlphaFoldDB" id="A0A1G8MLG4"/>
<name>A0A1G8MLG4_9NOCA</name>
<dbReference type="OrthoDB" id="4469055at2"/>
<dbReference type="EMBL" id="FNDN01000010">
    <property type="protein sequence ID" value="SDI68819.1"/>
    <property type="molecule type" value="Genomic_DNA"/>
</dbReference>
<dbReference type="InterPro" id="IPR009057">
    <property type="entry name" value="Homeodomain-like_sf"/>
</dbReference>
<dbReference type="RefSeq" id="WP_029930832.1">
    <property type="nucleotide sequence ID" value="NZ_CP048813.1"/>
</dbReference>
<accession>A0A1G8MLG4</accession>
<dbReference type="SUPFAM" id="SSF46689">
    <property type="entry name" value="Homeodomain-like"/>
    <property type="match status" value="1"/>
</dbReference>
<dbReference type="GO" id="GO:0006313">
    <property type="term" value="P:DNA transposition"/>
    <property type="evidence" value="ECO:0007669"/>
    <property type="project" value="InterPro"/>
</dbReference>
<organism evidence="1 2">
    <name type="scientific">Rhodococcus triatomae</name>
    <dbReference type="NCBI Taxonomy" id="300028"/>
    <lineage>
        <taxon>Bacteria</taxon>
        <taxon>Bacillati</taxon>
        <taxon>Actinomycetota</taxon>
        <taxon>Actinomycetes</taxon>
        <taxon>Mycobacteriales</taxon>
        <taxon>Nocardiaceae</taxon>
        <taxon>Rhodococcus</taxon>
    </lineage>
</organism>
<dbReference type="Pfam" id="PF01527">
    <property type="entry name" value="HTH_Tnp_1"/>
    <property type="match status" value="1"/>
</dbReference>
<dbReference type="GeneID" id="57066847"/>
<sequence>MPRRYPEEFRRKVLDLVAAGRPVAQIAADLGISDQTIYVWRKQELIDTGQIPGATSAEQSELIAAKRRIRELEHEVAILKRARELLKGQGHGPKGVTRP</sequence>
<reference evidence="1 2" key="1">
    <citation type="submission" date="2016-10" db="EMBL/GenBank/DDBJ databases">
        <authorList>
            <person name="de Groot N.N."/>
        </authorList>
    </citation>
    <scope>NUCLEOTIDE SEQUENCE [LARGE SCALE GENOMIC DNA]</scope>
    <source>
        <strain evidence="1 2">DSM 44892</strain>
    </source>
</reference>
<keyword evidence="2" id="KW-1185">Reference proteome</keyword>